<gene>
    <name evidence="1" type="ORF">G6O67_004581</name>
</gene>
<name>A0A8H4PPP8_9HYPO</name>
<accession>A0A8H4PPP8</accession>
<keyword evidence="2" id="KW-1185">Reference proteome</keyword>
<comment type="caution">
    <text evidence="1">The sequence shown here is derived from an EMBL/GenBank/DDBJ whole genome shotgun (WGS) entry which is preliminary data.</text>
</comment>
<dbReference type="AlphaFoldDB" id="A0A8H4PPP8"/>
<evidence type="ECO:0000313" key="1">
    <source>
        <dbReference type="EMBL" id="KAF4508166.1"/>
    </source>
</evidence>
<reference evidence="1 2" key="1">
    <citation type="journal article" date="2020" name="Genome Biol. Evol.">
        <title>A new high-quality draft genome assembly of the Chinese cordyceps Ophiocordyceps sinensis.</title>
        <authorList>
            <person name="Shu R."/>
            <person name="Zhang J."/>
            <person name="Meng Q."/>
            <person name="Zhang H."/>
            <person name="Zhou G."/>
            <person name="Li M."/>
            <person name="Wu P."/>
            <person name="Zhao Y."/>
            <person name="Chen C."/>
            <person name="Qin Q."/>
        </authorList>
    </citation>
    <scope>NUCLEOTIDE SEQUENCE [LARGE SCALE GENOMIC DNA]</scope>
    <source>
        <strain evidence="1 2">IOZ07</strain>
    </source>
</reference>
<organism evidence="1 2">
    <name type="scientific">Ophiocordyceps sinensis</name>
    <dbReference type="NCBI Taxonomy" id="72228"/>
    <lineage>
        <taxon>Eukaryota</taxon>
        <taxon>Fungi</taxon>
        <taxon>Dikarya</taxon>
        <taxon>Ascomycota</taxon>
        <taxon>Pezizomycotina</taxon>
        <taxon>Sordariomycetes</taxon>
        <taxon>Hypocreomycetidae</taxon>
        <taxon>Hypocreales</taxon>
        <taxon>Ophiocordycipitaceae</taxon>
        <taxon>Ophiocordyceps</taxon>
    </lineage>
</organism>
<dbReference type="EMBL" id="JAAVMX010000005">
    <property type="protein sequence ID" value="KAF4508166.1"/>
    <property type="molecule type" value="Genomic_DNA"/>
</dbReference>
<sequence length="120" mass="13363">MEAVAPPSSPALINQAGYRMKLTIVSPQAQLGRYGLEQREAWVKRASATFLVCALFHGIRNARRPQQGFLLLSSRSVIPEPMERPAWRRLHTVLGTALVSAAPSPRRQNKAAHVHRESFP</sequence>
<evidence type="ECO:0000313" key="2">
    <source>
        <dbReference type="Proteomes" id="UP000557566"/>
    </source>
</evidence>
<dbReference type="Proteomes" id="UP000557566">
    <property type="component" value="Unassembled WGS sequence"/>
</dbReference>
<proteinExistence type="predicted"/>
<protein>
    <submittedName>
        <fullName evidence="1">Uncharacterized protein</fullName>
    </submittedName>
</protein>